<proteinExistence type="predicted"/>
<sequence>MSSVIFRTITRRIHPTRTLTDYQTLTATATTTATSTQKIQFPLKEWERQVKSNMPLVLVFALIGVIALIALFCYLSFKFCRSNKKRFSPSNAEKRKDELPYALPWISDNNAYSKTTDMPNISKHLTPSIPQEEHVLPVHTSLNLVPRSEIMNDPARRRGVDEVDLWERKQSIKEQAPSAALWKFATTRAYPDSPESVKRELSNQSVQELVSLNPTVSEVNTHDSESIKLGLPKNVQSAPNGLEEVKNNQWLQFTGSKSF</sequence>
<organism evidence="2 3">
    <name type="scientific">Rhizopus stolonifer</name>
    <name type="common">Rhizopus nigricans</name>
    <dbReference type="NCBI Taxonomy" id="4846"/>
    <lineage>
        <taxon>Eukaryota</taxon>
        <taxon>Fungi</taxon>
        <taxon>Fungi incertae sedis</taxon>
        <taxon>Mucoromycota</taxon>
        <taxon>Mucoromycotina</taxon>
        <taxon>Mucoromycetes</taxon>
        <taxon>Mucorales</taxon>
        <taxon>Mucorineae</taxon>
        <taxon>Rhizopodaceae</taxon>
        <taxon>Rhizopus</taxon>
    </lineage>
</organism>
<dbReference type="OrthoDB" id="2278325at2759"/>
<keyword evidence="1" id="KW-0472">Membrane</keyword>
<dbReference type="Proteomes" id="UP000253551">
    <property type="component" value="Unassembled WGS sequence"/>
</dbReference>
<feature type="transmembrane region" description="Helical" evidence="1">
    <location>
        <begin position="56"/>
        <end position="77"/>
    </location>
</feature>
<comment type="caution">
    <text evidence="2">The sequence shown here is derived from an EMBL/GenBank/DDBJ whole genome shotgun (WGS) entry which is preliminary data.</text>
</comment>
<evidence type="ECO:0000313" key="3">
    <source>
        <dbReference type="Proteomes" id="UP000253551"/>
    </source>
</evidence>
<gene>
    <name evidence="2" type="ORF">CU098_009064</name>
</gene>
<evidence type="ECO:0000256" key="1">
    <source>
        <dbReference type="SAM" id="Phobius"/>
    </source>
</evidence>
<keyword evidence="3" id="KW-1185">Reference proteome</keyword>
<keyword evidence="1" id="KW-1133">Transmembrane helix</keyword>
<reference evidence="2 3" key="1">
    <citation type="journal article" date="2018" name="G3 (Bethesda)">
        <title>Phylogenetic and Phylogenomic Definition of Rhizopus Species.</title>
        <authorList>
            <person name="Gryganskyi A.P."/>
            <person name="Golan J."/>
            <person name="Dolatabadi S."/>
            <person name="Mondo S."/>
            <person name="Robb S."/>
            <person name="Idnurm A."/>
            <person name="Muszewska A."/>
            <person name="Steczkiewicz K."/>
            <person name="Masonjones S."/>
            <person name="Liao H.L."/>
            <person name="Gajdeczka M.T."/>
            <person name="Anike F."/>
            <person name="Vuek A."/>
            <person name="Anishchenko I.M."/>
            <person name="Voigt K."/>
            <person name="de Hoog G.S."/>
            <person name="Smith M.E."/>
            <person name="Heitman J."/>
            <person name="Vilgalys R."/>
            <person name="Stajich J.E."/>
        </authorList>
    </citation>
    <scope>NUCLEOTIDE SEQUENCE [LARGE SCALE GENOMIC DNA]</scope>
    <source>
        <strain evidence="2 3">LSU 92-RS-03</strain>
    </source>
</reference>
<evidence type="ECO:0000313" key="2">
    <source>
        <dbReference type="EMBL" id="RCI01776.1"/>
    </source>
</evidence>
<dbReference type="AlphaFoldDB" id="A0A367KHU3"/>
<protein>
    <submittedName>
        <fullName evidence="2">Uncharacterized protein</fullName>
    </submittedName>
</protein>
<accession>A0A367KHU3</accession>
<name>A0A367KHU3_RHIST</name>
<dbReference type="EMBL" id="PJQM01001669">
    <property type="protein sequence ID" value="RCI01776.1"/>
    <property type="molecule type" value="Genomic_DNA"/>
</dbReference>
<keyword evidence="1" id="KW-0812">Transmembrane</keyword>